<protein>
    <submittedName>
        <fullName evidence="1">Early E1A protein</fullName>
    </submittedName>
</protein>
<dbReference type="EMBL" id="JAAOXG010000019">
    <property type="protein sequence ID" value="NNJ30083.1"/>
    <property type="molecule type" value="Genomic_DNA"/>
</dbReference>
<organism evidence="1 2">
    <name type="scientific">Lacrimispora defluvii</name>
    <dbReference type="NCBI Taxonomy" id="2719233"/>
    <lineage>
        <taxon>Bacteria</taxon>
        <taxon>Bacillati</taxon>
        <taxon>Bacillota</taxon>
        <taxon>Clostridia</taxon>
        <taxon>Lachnospirales</taxon>
        <taxon>Lachnospiraceae</taxon>
        <taxon>Lacrimispora</taxon>
    </lineage>
</organism>
<sequence length="95" mass="10547">MLASNNGDPRQCAANLLKLTRGENPFERIKGIDAAITDAPSASAQYDAIEEAEWVIDTYEPRVEIEGIDFDAQEAQSGDFSTITQIKLREEEDNE</sequence>
<comment type="caution">
    <text evidence="1">The sequence shown here is derived from an EMBL/GenBank/DDBJ whole genome shotgun (WGS) entry which is preliminary data.</text>
</comment>
<dbReference type="Gene3D" id="3.10.450.40">
    <property type="match status" value="1"/>
</dbReference>
<proteinExistence type="predicted"/>
<accession>A0ABX1VV23</accession>
<reference evidence="1 2" key="1">
    <citation type="submission" date="2020-03" db="EMBL/GenBank/DDBJ databases">
        <title>Genome Sequence of industrial isolate, B5A.</title>
        <authorList>
            <person name="Sharma S."/>
            <person name="Patil P.B."/>
            <person name="Korpole S."/>
        </authorList>
    </citation>
    <scope>NUCLEOTIDE SEQUENCE [LARGE SCALE GENOMIC DNA]</scope>
    <source>
        <strain evidence="1 2">PI-S10-B5A</strain>
    </source>
</reference>
<dbReference type="RefSeq" id="WP_170821293.1">
    <property type="nucleotide sequence ID" value="NZ_JAAOXG010000019.1"/>
</dbReference>
<dbReference type="Proteomes" id="UP000539052">
    <property type="component" value="Unassembled WGS sequence"/>
</dbReference>
<keyword evidence="2" id="KW-1185">Reference proteome</keyword>
<name>A0ABX1VV23_9FIRM</name>
<gene>
    <name evidence="1" type="ORF">G9470_09825</name>
</gene>
<evidence type="ECO:0000313" key="2">
    <source>
        <dbReference type="Proteomes" id="UP000539052"/>
    </source>
</evidence>
<evidence type="ECO:0000313" key="1">
    <source>
        <dbReference type="EMBL" id="NNJ30083.1"/>
    </source>
</evidence>